<sequence length="231" mass="26014">MVINCSKDRTSLYLDKDTMTTRSDIIHGSQASHRKYGLIYTLKCGWVDLGHAHPSGALKLWQSIINEPQGSSSHYQISYNQVMGNRHLKIGISKTFNIKRGLTIADKQSVALGIFLNVSHDFEQMQGNWIFRHFTNSGYSAEDLVSNLVGFYRAIDPTTDYIKICEPVQKELALQLWDTYGAVGEQKNNSILPYLYPLPPKPTNKPYRGQLPIELTTITPAKPGALYHLAD</sequence>
<proteinExistence type="predicted"/>
<evidence type="ECO:0000313" key="2">
    <source>
        <dbReference type="Proteomes" id="UP000252558"/>
    </source>
</evidence>
<gene>
    <name evidence="1" type="ORF">DU002_16825</name>
</gene>
<dbReference type="InterPro" id="IPR025130">
    <property type="entry name" value="DUF4056"/>
</dbReference>
<comment type="caution">
    <text evidence="1">The sequence shown here is derived from an EMBL/GenBank/DDBJ whole genome shotgun (WGS) entry which is preliminary data.</text>
</comment>
<organism evidence="1 2">
    <name type="scientific">Corallincola holothuriorum</name>
    <dbReference type="NCBI Taxonomy" id="2282215"/>
    <lineage>
        <taxon>Bacteria</taxon>
        <taxon>Pseudomonadati</taxon>
        <taxon>Pseudomonadota</taxon>
        <taxon>Gammaproteobacteria</taxon>
        <taxon>Alteromonadales</taxon>
        <taxon>Psychromonadaceae</taxon>
        <taxon>Corallincola</taxon>
    </lineage>
</organism>
<dbReference type="AlphaFoldDB" id="A0A368N4Y9"/>
<reference evidence="1 2" key="1">
    <citation type="submission" date="2018-07" db="EMBL/GenBank/DDBJ databases">
        <title>Corallincola holothuriorum sp. nov., a new facultative anaerobe isolated from sea cucumber Apostichopus japonicus.</title>
        <authorList>
            <person name="Xia H."/>
        </authorList>
    </citation>
    <scope>NUCLEOTIDE SEQUENCE [LARGE SCALE GENOMIC DNA]</scope>
    <source>
        <strain evidence="1 2">C4</strain>
    </source>
</reference>
<evidence type="ECO:0000313" key="1">
    <source>
        <dbReference type="EMBL" id="RCU45093.1"/>
    </source>
</evidence>
<dbReference type="EMBL" id="QPID01000012">
    <property type="protein sequence ID" value="RCU45093.1"/>
    <property type="molecule type" value="Genomic_DNA"/>
</dbReference>
<protein>
    <submittedName>
        <fullName evidence="1">DUF4056 domain-containing protein</fullName>
    </submittedName>
</protein>
<dbReference type="Proteomes" id="UP000252558">
    <property type="component" value="Unassembled WGS sequence"/>
</dbReference>
<dbReference type="Pfam" id="PF13265">
    <property type="entry name" value="DUF4056"/>
    <property type="match status" value="1"/>
</dbReference>
<keyword evidence="2" id="KW-1185">Reference proteome</keyword>
<name>A0A368N4Y9_9GAMM</name>
<accession>A0A368N4Y9</accession>